<evidence type="ECO:0000256" key="1">
    <source>
        <dbReference type="ARBA" id="ARBA00004370"/>
    </source>
</evidence>
<dbReference type="PANTHER" id="PTHR34192">
    <property type="entry name" value="PLASTOCYANIN MAJOR ISOFORM, CHLOROPLASTIC-RELATED"/>
    <property type="match status" value="1"/>
</dbReference>
<dbReference type="AlphaFoldDB" id="A0ABD6DJ04"/>
<feature type="domain" description="Blue (type 1) copper" evidence="8">
    <location>
        <begin position="74"/>
        <end position="154"/>
    </location>
</feature>
<dbReference type="CDD" id="cd04220">
    <property type="entry name" value="Halocyanin"/>
    <property type="match status" value="1"/>
</dbReference>
<evidence type="ECO:0000256" key="4">
    <source>
        <dbReference type="ARBA" id="ARBA00022982"/>
    </source>
</evidence>
<proteinExistence type="predicted"/>
<evidence type="ECO:0000256" key="3">
    <source>
        <dbReference type="ARBA" id="ARBA00022723"/>
    </source>
</evidence>
<name>A0ABD6DJ04_9EURY</name>
<dbReference type="GO" id="GO:0046872">
    <property type="term" value="F:metal ion binding"/>
    <property type="evidence" value="ECO:0007669"/>
    <property type="project" value="UniProtKB-KW"/>
</dbReference>
<keyword evidence="5" id="KW-0186">Copper</keyword>
<keyword evidence="3" id="KW-0479">Metal-binding</keyword>
<feature type="domain" description="Blue (type 1) copper" evidence="8">
    <location>
        <begin position="203"/>
        <end position="283"/>
    </location>
</feature>
<keyword evidence="6 7" id="KW-0472">Membrane</keyword>
<evidence type="ECO:0000313" key="9">
    <source>
        <dbReference type="EMBL" id="MFD1644806.1"/>
    </source>
</evidence>
<evidence type="ECO:0000259" key="8">
    <source>
        <dbReference type="Pfam" id="PF00127"/>
    </source>
</evidence>
<dbReference type="SUPFAM" id="SSF49503">
    <property type="entry name" value="Cupredoxins"/>
    <property type="match status" value="2"/>
</dbReference>
<feature type="transmembrane region" description="Helical" evidence="7">
    <location>
        <begin position="298"/>
        <end position="320"/>
    </location>
</feature>
<dbReference type="PROSITE" id="PS00196">
    <property type="entry name" value="COPPER_BLUE"/>
    <property type="match status" value="1"/>
</dbReference>
<gene>
    <name evidence="9" type="ORF">ACFSBL_03830</name>
</gene>
<dbReference type="Gene3D" id="2.60.40.420">
    <property type="entry name" value="Cupredoxins - blue copper proteins"/>
    <property type="match status" value="2"/>
</dbReference>
<keyword evidence="4" id="KW-0249">Electron transport</keyword>
<dbReference type="PANTHER" id="PTHR34192:SF10">
    <property type="entry name" value="PLASTOCYANIN MAJOR ISOFORM, CHLOROPLASTIC-RELATED"/>
    <property type="match status" value="1"/>
</dbReference>
<dbReference type="InterPro" id="IPR008972">
    <property type="entry name" value="Cupredoxin"/>
</dbReference>
<evidence type="ECO:0000313" key="10">
    <source>
        <dbReference type="Proteomes" id="UP001597034"/>
    </source>
</evidence>
<dbReference type="InterPro" id="IPR006311">
    <property type="entry name" value="TAT_signal"/>
</dbReference>
<evidence type="ECO:0000256" key="6">
    <source>
        <dbReference type="ARBA" id="ARBA00023136"/>
    </source>
</evidence>
<dbReference type="InterPro" id="IPR028871">
    <property type="entry name" value="BlueCu_1_BS"/>
</dbReference>
<dbReference type="NCBIfam" id="TIGR03102">
    <property type="entry name" value="halo_cynanin"/>
    <property type="match status" value="2"/>
</dbReference>
<dbReference type="PROSITE" id="PS51318">
    <property type="entry name" value="TAT"/>
    <property type="match status" value="1"/>
</dbReference>
<organism evidence="9 10">
    <name type="scientific">Haloarchaeobius litoreus</name>
    <dbReference type="NCBI Taxonomy" id="755306"/>
    <lineage>
        <taxon>Archaea</taxon>
        <taxon>Methanobacteriati</taxon>
        <taxon>Methanobacteriota</taxon>
        <taxon>Stenosarchaea group</taxon>
        <taxon>Halobacteria</taxon>
        <taxon>Halobacteriales</taxon>
        <taxon>Halorubellaceae</taxon>
        <taxon>Haloarchaeobius</taxon>
    </lineage>
</organism>
<dbReference type="InterPro" id="IPR000923">
    <property type="entry name" value="BlueCu_1"/>
</dbReference>
<keyword evidence="7" id="KW-1133">Transmembrane helix</keyword>
<evidence type="ECO:0000256" key="7">
    <source>
        <dbReference type="SAM" id="Phobius"/>
    </source>
</evidence>
<evidence type="ECO:0000256" key="2">
    <source>
        <dbReference type="ARBA" id="ARBA00022448"/>
    </source>
</evidence>
<accession>A0ABD6DJ04</accession>
<keyword evidence="7" id="KW-0812">Transmembrane</keyword>
<dbReference type="Pfam" id="PF00127">
    <property type="entry name" value="Copper-bind"/>
    <property type="match status" value="2"/>
</dbReference>
<dbReference type="RefSeq" id="WP_256400054.1">
    <property type="nucleotide sequence ID" value="NZ_JANHJR010000002.1"/>
</dbReference>
<comment type="subcellular location">
    <subcellularLocation>
        <location evidence="1">Membrane</location>
    </subcellularLocation>
</comment>
<sequence>MNTTQPHIDVDRRTVLRGVGTLAAGTALAGAASTPTRAQETPELVAWFENVDNFDGLVDARGESEVTVAVGSPGNGGAFGFGPAAVRVDPGTTVVWEWTGEGGMHNVAATDGAYESDLVDDASATFEHTFEGEGVSTYVCVPHEAMGMKAAVVVGDVPVDIGLGGLVEVEPDYGDWFDGVENYEGTVDMRGKEEVTVAVGAPGNGGNHAFEPAAVRVDPGTTVVWEWTGEGGAHDVQDSDGVFASEPTEAAGTTYSLTFDGDGISTYACTSGNAAAMRGAVVVGDPEAGVVHVSETSLLVGGLLGTALLFPLGLLAFLLATGEGDREGVVHAPGGNVPSKRRRPRR</sequence>
<dbReference type="Proteomes" id="UP001597034">
    <property type="component" value="Unassembled WGS sequence"/>
</dbReference>
<evidence type="ECO:0000256" key="5">
    <source>
        <dbReference type="ARBA" id="ARBA00023008"/>
    </source>
</evidence>
<keyword evidence="10" id="KW-1185">Reference proteome</keyword>
<protein>
    <submittedName>
        <fullName evidence="9">Halocyanin domain-containing protein</fullName>
    </submittedName>
</protein>
<dbReference type="GO" id="GO:0016020">
    <property type="term" value="C:membrane"/>
    <property type="evidence" value="ECO:0007669"/>
    <property type="project" value="UniProtKB-SubCell"/>
</dbReference>
<dbReference type="EMBL" id="JBHUDO010000001">
    <property type="protein sequence ID" value="MFD1644806.1"/>
    <property type="molecule type" value="Genomic_DNA"/>
</dbReference>
<comment type="caution">
    <text evidence="9">The sequence shown here is derived from an EMBL/GenBank/DDBJ whole genome shotgun (WGS) entry which is preliminary data.</text>
</comment>
<reference evidence="9 10" key="1">
    <citation type="journal article" date="2019" name="Int. J. Syst. Evol. Microbiol.">
        <title>The Global Catalogue of Microorganisms (GCM) 10K type strain sequencing project: providing services to taxonomists for standard genome sequencing and annotation.</title>
        <authorList>
            <consortium name="The Broad Institute Genomics Platform"/>
            <consortium name="The Broad Institute Genome Sequencing Center for Infectious Disease"/>
            <person name="Wu L."/>
            <person name="Ma J."/>
        </authorList>
    </citation>
    <scope>NUCLEOTIDE SEQUENCE [LARGE SCALE GENOMIC DNA]</scope>
    <source>
        <strain evidence="9 10">CGMCC 1.10390</strain>
    </source>
</reference>
<keyword evidence="2" id="KW-0813">Transport</keyword>
<dbReference type="InterPro" id="IPR017533">
    <property type="entry name" value="Halocyanin"/>
</dbReference>